<dbReference type="STRING" id="983506.L8WBR5"/>
<keyword evidence="3" id="KW-1185">Reference proteome</keyword>
<organism evidence="2 3">
    <name type="scientific">Thanatephorus cucumeris (strain AG1-IA)</name>
    <name type="common">Rice sheath blight fungus</name>
    <name type="synonym">Rhizoctonia solani</name>
    <dbReference type="NCBI Taxonomy" id="983506"/>
    <lineage>
        <taxon>Eukaryota</taxon>
        <taxon>Fungi</taxon>
        <taxon>Dikarya</taxon>
        <taxon>Basidiomycota</taxon>
        <taxon>Agaricomycotina</taxon>
        <taxon>Agaricomycetes</taxon>
        <taxon>Cantharellales</taxon>
        <taxon>Ceratobasidiaceae</taxon>
        <taxon>Rhizoctonia</taxon>
        <taxon>Rhizoctonia solani AG-1</taxon>
    </lineage>
</organism>
<gene>
    <name evidence="2" type="ORF">AG1IA_10349</name>
</gene>
<accession>L8WBR5</accession>
<reference evidence="2 3" key="1">
    <citation type="journal article" date="2013" name="Nat. Commun.">
        <title>The evolution and pathogenic mechanisms of the rice sheath blight pathogen.</title>
        <authorList>
            <person name="Zheng A."/>
            <person name="Lin R."/>
            <person name="Xu L."/>
            <person name="Qin P."/>
            <person name="Tang C."/>
            <person name="Ai P."/>
            <person name="Zhang D."/>
            <person name="Liu Y."/>
            <person name="Sun Z."/>
            <person name="Feng H."/>
            <person name="Wang Y."/>
            <person name="Chen Y."/>
            <person name="Liang X."/>
            <person name="Fu R."/>
            <person name="Li Q."/>
            <person name="Zhang J."/>
            <person name="Yu X."/>
            <person name="Xie Z."/>
            <person name="Ding L."/>
            <person name="Guan P."/>
            <person name="Tang J."/>
            <person name="Liang Y."/>
            <person name="Wang S."/>
            <person name="Deng Q."/>
            <person name="Li S."/>
            <person name="Zhu J."/>
            <person name="Wang L."/>
            <person name="Liu H."/>
            <person name="Li P."/>
        </authorList>
    </citation>
    <scope>NUCLEOTIDE SEQUENCE [LARGE SCALE GENOMIC DNA]</scope>
    <source>
        <strain evidence="3">AG-1 IA</strain>
    </source>
</reference>
<dbReference type="Proteomes" id="UP000011668">
    <property type="component" value="Unassembled WGS sequence"/>
</dbReference>
<name>L8WBR5_THACA</name>
<sequence length="94" mass="10466">MLQLTPETNGVAKPTDGEEQGERPQKEEEEEDNTMTLTEYLAKKKASEAVPGKPQGRAANEGELFCRKGQGHTQSSCQEGRESTHRYRCTICSH</sequence>
<evidence type="ECO:0000256" key="1">
    <source>
        <dbReference type="SAM" id="MobiDB-lite"/>
    </source>
</evidence>
<evidence type="ECO:0000313" key="3">
    <source>
        <dbReference type="Proteomes" id="UP000011668"/>
    </source>
</evidence>
<evidence type="ECO:0000313" key="2">
    <source>
        <dbReference type="EMBL" id="ELU35621.1"/>
    </source>
</evidence>
<protein>
    <submittedName>
        <fullName evidence="2">Hyaluronan/mRNA binding family domain-containing protein</fullName>
    </submittedName>
</protein>
<dbReference type="OrthoDB" id="5390558at2759"/>
<feature type="region of interest" description="Disordered" evidence="1">
    <location>
        <begin position="1"/>
        <end position="86"/>
    </location>
</feature>
<proteinExistence type="predicted"/>
<dbReference type="Gene3D" id="6.10.140.1040">
    <property type="match status" value="1"/>
</dbReference>
<dbReference type="AlphaFoldDB" id="L8WBR5"/>
<dbReference type="HOGENOM" id="CLU_2387671_0_0_1"/>
<dbReference type="EMBL" id="AFRT01005928">
    <property type="protein sequence ID" value="ELU35621.1"/>
    <property type="molecule type" value="Genomic_DNA"/>
</dbReference>
<comment type="caution">
    <text evidence="2">The sequence shown here is derived from an EMBL/GenBank/DDBJ whole genome shotgun (WGS) entry which is preliminary data.</text>
</comment>